<evidence type="ECO:0000313" key="1">
    <source>
        <dbReference type="EMBL" id="WND04060.1"/>
    </source>
</evidence>
<evidence type="ECO:0000313" key="2">
    <source>
        <dbReference type="Proteomes" id="UP001268683"/>
    </source>
</evidence>
<protein>
    <submittedName>
        <fullName evidence="1">Uncharacterized protein</fullName>
    </submittedName>
</protein>
<sequence length="369" mass="40928">MLKVSNHLRQVTFLLSLACLSSVVGNSSEFGAEQPAPLSLLLKTDLSLQILSEVCTGKPIDEFEIRRSKPILAMLTHFSQFRDYFTMDTYILARKQAANCEKSSRNIYRFNEVIDHKDSLLDQLRSIKENQQSLSINMTNIVSPYTPDGLSYSGTATVMIGTPSCGGWAKGRDFYLDLPCIKGDEQGMLYLIAHESYHGIQNEFFADRPKKDGPAKLLDAIVREGSATAIADFSTLPAGGYYTDLSQRILQKNSRRVQSNFDLLDLAILYLTRKNQAGAYEKVNSIGLSGSFDSPFYSVGVTIFKAVDQKLPRAKLLCILHSDPAAIFSLYASFQKQDDTLPQLGPALLGYLSTRPLKMTACETIESDP</sequence>
<dbReference type="RefSeq" id="WP_310799924.1">
    <property type="nucleotide sequence ID" value="NZ_CP123872.1"/>
</dbReference>
<dbReference type="AlphaFoldDB" id="A0AA52EJQ2"/>
<dbReference type="EMBL" id="CP123872">
    <property type="protein sequence ID" value="WND04060.1"/>
    <property type="molecule type" value="Genomic_DNA"/>
</dbReference>
<organism evidence="1 2">
    <name type="scientific">Temperatibacter marinus</name>
    <dbReference type="NCBI Taxonomy" id="1456591"/>
    <lineage>
        <taxon>Bacteria</taxon>
        <taxon>Pseudomonadati</taxon>
        <taxon>Pseudomonadota</taxon>
        <taxon>Alphaproteobacteria</taxon>
        <taxon>Kordiimonadales</taxon>
        <taxon>Temperatibacteraceae</taxon>
        <taxon>Temperatibacter</taxon>
    </lineage>
</organism>
<dbReference type="Pfam" id="PF18958">
    <property type="entry name" value="DUF5700"/>
    <property type="match status" value="1"/>
</dbReference>
<accession>A0AA52EJQ2</accession>
<dbReference type="InterPro" id="IPR043754">
    <property type="entry name" value="DUF5700"/>
</dbReference>
<name>A0AA52EJQ2_9PROT</name>
<gene>
    <name evidence="1" type="ORF">QGN29_06690</name>
</gene>
<dbReference type="KEGG" id="tmk:QGN29_06690"/>
<dbReference type="Proteomes" id="UP001268683">
    <property type="component" value="Chromosome"/>
</dbReference>
<proteinExistence type="predicted"/>
<keyword evidence="2" id="KW-1185">Reference proteome</keyword>
<reference evidence="1" key="1">
    <citation type="submission" date="2023-04" db="EMBL/GenBank/DDBJ databases">
        <title>Complete genome sequence of Temperatibacter marinus.</title>
        <authorList>
            <person name="Rong J.-C."/>
            <person name="Yi M.-L."/>
            <person name="Zhao Q."/>
        </authorList>
    </citation>
    <scope>NUCLEOTIDE SEQUENCE</scope>
    <source>
        <strain evidence="1">NBRC 110045</strain>
    </source>
</reference>